<name>A0A0F9U0Y6_9ZZZZ</name>
<gene>
    <name evidence="2" type="ORF">LCGC14_0264470</name>
</gene>
<dbReference type="EMBL" id="LAZR01000143">
    <property type="protein sequence ID" value="KKN86885.1"/>
    <property type="molecule type" value="Genomic_DNA"/>
</dbReference>
<feature type="region of interest" description="Disordered" evidence="1">
    <location>
        <begin position="34"/>
        <end position="64"/>
    </location>
</feature>
<dbReference type="AlphaFoldDB" id="A0A0F9U0Y6"/>
<protein>
    <submittedName>
        <fullName evidence="2">Uncharacterized protein</fullName>
    </submittedName>
</protein>
<proteinExistence type="predicted"/>
<reference evidence="2" key="1">
    <citation type="journal article" date="2015" name="Nature">
        <title>Complex archaea that bridge the gap between prokaryotes and eukaryotes.</title>
        <authorList>
            <person name="Spang A."/>
            <person name="Saw J.H."/>
            <person name="Jorgensen S.L."/>
            <person name="Zaremba-Niedzwiedzka K."/>
            <person name="Martijn J."/>
            <person name="Lind A.E."/>
            <person name="van Eijk R."/>
            <person name="Schleper C."/>
            <person name="Guy L."/>
            <person name="Ettema T.J."/>
        </authorList>
    </citation>
    <scope>NUCLEOTIDE SEQUENCE</scope>
</reference>
<evidence type="ECO:0000313" key="2">
    <source>
        <dbReference type="EMBL" id="KKN86885.1"/>
    </source>
</evidence>
<evidence type="ECO:0000256" key="1">
    <source>
        <dbReference type="SAM" id="MobiDB-lite"/>
    </source>
</evidence>
<feature type="compositionally biased region" description="Basic and acidic residues" evidence="1">
    <location>
        <begin position="53"/>
        <end position="64"/>
    </location>
</feature>
<sequence>MNELEGYLTNHCGEELTASMVYHIHELVKTMLENARDEGRDEQSTGNYLLHGGRREDPGEWQHY</sequence>
<organism evidence="2">
    <name type="scientific">marine sediment metagenome</name>
    <dbReference type="NCBI Taxonomy" id="412755"/>
    <lineage>
        <taxon>unclassified sequences</taxon>
        <taxon>metagenomes</taxon>
        <taxon>ecological metagenomes</taxon>
    </lineage>
</organism>
<accession>A0A0F9U0Y6</accession>
<comment type="caution">
    <text evidence="2">The sequence shown here is derived from an EMBL/GenBank/DDBJ whole genome shotgun (WGS) entry which is preliminary data.</text>
</comment>
<feature type="compositionally biased region" description="Basic and acidic residues" evidence="1">
    <location>
        <begin position="34"/>
        <end position="43"/>
    </location>
</feature>